<gene>
    <name evidence="1" type="ORF">ABID12_004179</name>
</gene>
<organism evidence="1 2">
    <name type="scientific">Martelella mangrovi</name>
    <dbReference type="NCBI Taxonomy" id="1397477"/>
    <lineage>
        <taxon>Bacteria</taxon>
        <taxon>Pseudomonadati</taxon>
        <taxon>Pseudomonadota</taxon>
        <taxon>Alphaproteobacteria</taxon>
        <taxon>Hyphomicrobiales</taxon>
        <taxon>Aurantimonadaceae</taxon>
        <taxon>Martelella</taxon>
    </lineage>
</organism>
<evidence type="ECO:0000313" key="2">
    <source>
        <dbReference type="Proteomes" id="UP001549164"/>
    </source>
</evidence>
<dbReference type="RefSeq" id="WP_354435949.1">
    <property type="nucleotide sequence ID" value="NZ_JBEPLY010000027.1"/>
</dbReference>
<dbReference type="EMBL" id="JBEPLY010000027">
    <property type="protein sequence ID" value="MET3602205.1"/>
    <property type="molecule type" value="Genomic_DNA"/>
</dbReference>
<evidence type="ECO:0000313" key="1">
    <source>
        <dbReference type="EMBL" id="MET3602205.1"/>
    </source>
</evidence>
<sequence length="51" mass="5361">MRQTAVGEFVQSTFDRRAAVLAAIADGSVSDMGAIVDAFADVTDDWMPPSA</sequence>
<dbReference type="Proteomes" id="UP001549164">
    <property type="component" value="Unassembled WGS sequence"/>
</dbReference>
<comment type="caution">
    <text evidence="1">The sequence shown here is derived from an EMBL/GenBank/DDBJ whole genome shotgun (WGS) entry which is preliminary data.</text>
</comment>
<protein>
    <submittedName>
        <fullName evidence="1">Uncharacterized protein</fullName>
    </submittedName>
</protein>
<reference evidence="1 2" key="1">
    <citation type="submission" date="2024-06" db="EMBL/GenBank/DDBJ databases">
        <title>Genomic Encyclopedia of Type Strains, Phase IV (KMG-IV): sequencing the most valuable type-strain genomes for metagenomic binning, comparative biology and taxonomic classification.</title>
        <authorList>
            <person name="Goeker M."/>
        </authorList>
    </citation>
    <scope>NUCLEOTIDE SEQUENCE [LARGE SCALE GENOMIC DNA]</scope>
    <source>
        <strain evidence="1 2">DSM 28102</strain>
    </source>
</reference>
<accession>A0ABV2IGY4</accession>
<keyword evidence="2" id="KW-1185">Reference proteome</keyword>
<name>A0ABV2IGY4_9HYPH</name>
<proteinExistence type="predicted"/>